<name>A0A7T8K2D9_CALRO</name>
<evidence type="ECO:0000313" key="3">
    <source>
        <dbReference type="Proteomes" id="UP000595437"/>
    </source>
</evidence>
<accession>A0A7T8K2D9</accession>
<evidence type="ECO:0000256" key="1">
    <source>
        <dbReference type="SAM" id="MobiDB-lite"/>
    </source>
</evidence>
<reference evidence="3" key="1">
    <citation type="submission" date="2021-01" db="EMBL/GenBank/DDBJ databases">
        <title>Caligus Genome Assembly.</title>
        <authorList>
            <person name="Gallardo-Escarate C."/>
        </authorList>
    </citation>
    <scope>NUCLEOTIDE SEQUENCE [LARGE SCALE GENOMIC DNA]</scope>
</reference>
<evidence type="ECO:0000313" key="2">
    <source>
        <dbReference type="EMBL" id="QQP42250.1"/>
    </source>
</evidence>
<dbReference type="OrthoDB" id="10004364at2759"/>
<feature type="region of interest" description="Disordered" evidence="1">
    <location>
        <begin position="72"/>
        <end position="93"/>
    </location>
</feature>
<sequence>MELYRRRKCFLASNKSLADYNMSQKPVLEKQTESLQGTKDEAIAFGTENQGLRSEIDQQSQRVQPMSFCRSWRRPMQKQRSSRRQLQIHSLRK</sequence>
<dbReference type="AlphaFoldDB" id="A0A7T8K2D9"/>
<dbReference type="EMBL" id="CP045900">
    <property type="protein sequence ID" value="QQP42250.1"/>
    <property type="molecule type" value="Genomic_DNA"/>
</dbReference>
<proteinExistence type="predicted"/>
<feature type="compositionally biased region" description="Basic residues" evidence="1">
    <location>
        <begin position="72"/>
        <end position="83"/>
    </location>
</feature>
<dbReference type="Proteomes" id="UP000595437">
    <property type="component" value="Chromosome 11"/>
</dbReference>
<organism evidence="2 3">
    <name type="scientific">Caligus rogercresseyi</name>
    <name type="common">Sea louse</name>
    <dbReference type="NCBI Taxonomy" id="217165"/>
    <lineage>
        <taxon>Eukaryota</taxon>
        <taxon>Metazoa</taxon>
        <taxon>Ecdysozoa</taxon>
        <taxon>Arthropoda</taxon>
        <taxon>Crustacea</taxon>
        <taxon>Multicrustacea</taxon>
        <taxon>Hexanauplia</taxon>
        <taxon>Copepoda</taxon>
        <taxon>Siphonostomatoida</taxon>
        <taxon>Caligidae</taxon>
        <taxon>Caligus</taxon>
    </lineage>
</organism>
<protein>
    <submittedName>
        <fullName evidence="2">Vacuolar protein sortingassociated protein 37Blike</fullName>
    </submittedName>
</protein>
<gene>
    <name evidence="2" type="ORF">FKW44_016857</name>
</gene>
<keyword evidence="3" id="KW-1185">Reference proteome</keyword>
<feature type="compositionally biased region" description="Polar residues" evidence="1">
    <location>
        <begin position="84"/>
        <end position="93"/>
    </location>
</feature>